<name>T1KR07_TETUR</name>
<dbReference type="Proteomes" id="UP000015104">
    <property type="component" value="Unassembled WGS sequence"/>
</dbReference>
<protein>
    <submittedName>
        <fullName evidence="1">Uncharacterized protein</fullName>
    </submittedName>
</protein>
<dbReference type="HOGENOM" id="CLU_3417525_0_0_1"/>
<proteinExistence type="predicted"/>
<reference evidence="2" key="1">
    <citation type="submission" date="2011-08" db="EMBL/GenBank/DDBJ databases">
        <authorList>
            <person name="Rombauts S."/>
        </authorList>
    </citation>
    <scope>NUCLEOTIDE SEQUENCE</scope>
    <source>
        <strain evidence="2">London</strain>
    </source>
</reference>
<evidence type="ECO:0000313" key="2">
    <source>
        <dbReference type="Proteomes" id="UP000015104"/>
    </source>
</evidence>
<dbReference type="EMBL" id="CAEY01000382">
    <property type="status" value="NOT_ANNOTATED_CDS"/>
    <property type="molecule type" value="Genomic_DNA"/>
</dbReference>
<accession>T1KR07</accession>
<dbReference type="AlphaFoldDB" id="T1KR07"/>
<organism evidence="1 2">
    <name type="scientific">Tetranychus urticae</name>
    <name type="common">Two-spotted spider mite</name>
    <dbReference type="NCBI Taxonomy" id="32264"/>
    <lineage>
        <taxon>Eukaryota</taxon>
        <taxon>Metazoa</taxon>
        <taxon>Ecdysozoa</taxon>
        <taxon>Arthropoda</taxon>
        <taxon>Chelicerata</taxon>
        <taxon>Arachnida</taxon>
        <taxon>Acari</taxon>
        <taxon>Acariformes</taxon>
        <taxon>Trombidiformes</taxon>
        <taxon>Prostigmata</taxon>
        <taxon>Eleutherengona</taxon>
        <taxon>Raphignathae</taxon>
        <taxon>Tetranychoidea</taxon>
        <taxon>Tetranychidae</taxon>
        <taxon>Tetranychus</taxon>
    </lineage>
</organism>
<dbReference type="EnsemblMetazoa" id="tetur18g01840.1">
    <property type="protein sequence ID" value="tetur18g01840.1"/>
    <property type="gene ID" value="tetur18g01840"/>
</dbReference>
<evidence type="ECO:0000313" key="1">
    <source>
        <dbReference type="EnsemblMetazoa" id="tetur18g01840.1"/>
    </source>
</evidence>
<sequence length="26" mass="2992">MIQEGGEAGMVKNLYIDKWKCYCCAH</sequence>
<keyword evidence="2" id="KW-1185">Reference proteome</keyword>
<reference evidence="1" key="2">
    <citation type="submission" date="2015-06" db="UniProtKB">
        <authorList>
            <consortium name="EnsemblMetazoa"/>
        </authorList>
    </citation>
    <scope>IDENTIFICATION</scope>
</reference>